<gene>
    <name evidence="2" type="ORF">EII21_03620</name>
</gene>
<dbReference type="Proteomes" id="UP000269923">
    <property type="component" value="Unassembled WGS sequence"/>
</dbReference>
<accession>A0A3P2A5N9</accession>
<dbReference type="OrthoDB" id="8613517at2"/>
<evidence type="ECO:0000313" key="3">
    <source>
        <dbReference type="Proteomes" id="UP000269923"/>
    </source>
</evidence>
<dbReference type="RefSeq" id="WP_124794283.1">
    <property type="nucleotide sequence ID" value="NZ_RQYC01000004.1"/>
</dbReference>
<feature type="transmembrane region" description="Helical" evidence="1">
    <location>
        <begin position="57"/>
        <end position="76"/>
    </location>
</feature>
<organism evidence="2 3">
    <name type="scientific">Conchiformibius steedae</name>
    <dbReference type="NCBI Taxonomy" id="153493"/>
    <lineage>
        <taxon>Bacteria</taxon>
        <taxon>Pseudomonadati</taxon>
        <taxon>Pseudomonadota</taxon>
        <taxon>Betaproteobacteria</taxon>
        <taxon>Neisseriales</taxon>
        <taxon>Neisseriaceae</taxon>
        <taxon>Conchiformibius</taxon>
    </lineage>
</organism>
<name>A0A3P2A5N9_9NEIS</name>
<proteinExistence type="predicted"/>
<evidence type="ECO:0000313" key="2">
    <source>
        <dbReference type="EMBL" id="RRD90714.1"/>
    </source>
</evidence>
<comment type="caution">
    <text evidence="2">The sequence shown here is derived from an EMBL/GenBank/DDBJ whole genome shotgun (WGS) entry which is preliminary data.</text>
</comment>
<reference evidence="2 3" key="1">
    <citation type="submission" date="2018-11" db="EMBL/GenBank/DDBJ databases">
        <title>Genomes From Bacteria Associated with the Canine Oral Cavity: a Test Case for Automated Genome-Based Taxonomic Assignment.</title>
        <authorList>
            <person name="Coil D.A."/>
            <person name="Jospin G."/>
            <person name="Darling A.E."/>
            <person name="Wallis C."/>
            <person name="Davis I.J."/>
            <person name="Harris S."/>
            <person name="Eisen J.A."/>
            <person name="Holcombe L.J."/>
            <person name="O'Flynn C."/>
        </authorList>
    </citation>
    <scope>NUCLEOTIDE SEQUENCE [LARGE SCALE GENOMIC DNA]</scope>
    <source>
        <strain evidence="2 3">COT-280</strain>
    </source>
</reference>
<feature type="transmembrane region" description="Helical" evidence="1">
    <location>
        <begin position="175"/>
        <end position="196"/>
    </location>
</feature>
<dbReference type="STRING" id="1121352.GCA_000620925_00932"/>
<keyword evidence="1" id="KW-0812">Transmembrane</keyword>
<feature type="transmembrane region" description="Helical" evidence="1">
    <location>
        <begin position="25"/>
        <end position="45"/>
    </location>
</feature>
<keyword evidence="1" id="KW-0472">Membrane</keyword>
<dbReference type="AlphaFoldDB" id="A0A3P2A5N9"/>
<sequence>MGAWLTLLASAVVLASAWHSRAWGFIAGVLAACVGLSGAAAWLFGGIGLQWLWQQPFLWLHVCVFAGALGLLIGNLENEDQGLWRIRRSNGFLSLLAWSSLLQHLGCILLAILIYLQYPAGGAPVLMVRLAQFYWFDPQTWWLMQAWLMGLFALHRCLVCRQSANVFGVWQLQAGFLLALLWQFVHISGLGVWLMWRWFS</sequence>
<keyword evidence="1" id="KW-1133">Transmembrane helix</keyword>
<dbReference type="EMBL" id="RQYC01000004">
    <property type="protein sequence ID" value="RRD90714.1"/>
    <property type="molecule type" value="Genomic_DNA"/>
</dbReference>
<evidence type="ECO:0000256" key="1">
    <source>
        <dbReference type="SAM" id="Phobius"/>
    </source>
</evidence>
<keyword evidence="3" id="KW-1185">Reference proteome</keyword>
<feature type="transmembrane region" description="Helical" evidence="1">
    <location>
        <begin position="139"/>
        <end position="155"/>
    </location>
</feature>
<feature type="transmembrane region" description="Helical" evidence="1">
    <location>
        <begin position="96"/>
        <end position="118"/>
    </location>
</feature>
<protein>
    <submittedName>
        <fullName evidence="2">Uncharacterized protein</fullName>
    </submittedName>
</protein>